<keyword evidence="2" id="KW-1185">Reference proteome</keyword>
<accession>A0A8K0GF64</accession>
<name>A0A8K0GF64_IGNLU</name>
<evidence type="ECO:0000313" key="2">
    <source>
        <dbReference type="Proteomes" id="UP000801492"/>
    </source>
</evidence>
<dbReference type="Proteomes" id="UP000801492">
    <property type="component" value="Unassembled WGS sequence"/>
</dbReference>
<reference evidence="1" key="1">
    <citation type="submission" date="2019-08" db="EMBL/GenBank/DDBJ databases">
        <title>The genome of the North American firefly Photinus pyralis.</title>
        <authorList>
            <consortium name="Photinus pyralis genome working group"/>
            <person name="Fallon T.R."/>
            <person name="Sander Lower S.E."/>
            <person name="Weng J.-K."/>
        </authorList>
    </citation>
    <scope>NUCLEOTIDE SEQUENCE</scope>
    <source>
        <strain evidence="1">TRF0915ILg1</strain>
        <tissue evidence="1">Whole body</tissue>
    </source>
</reference>
<gene>
    <name evidence="1" type="ORF">ILUMI_09310</name>
</gene>
<evidence type="ECO:0000313" key="1">
    <source>
        <dbReference type="EMBL" id="KAF2896866.1"/>
    </source>
</evidence>
<sequence length="117" mass="13831">MEFYRFYRDDWCENTSSLPLSIASFNNCFDDCNLALFASKKDQCDTSIRPGRTAGDPTVTDIRAIQYNENGIMFKVRHFEDSKQVPCRFNKKDRQIWTYDELPMMYSNLIPIKAEKY</sequence>
<organism evidence="1 2">
    <name type="scientific">Ignelater luminosus</name>
    <name type="common">Cucubano</name>
    <name type="synonym">Pyrophorus luminosus</name>
    <dbReference type="NCBI Taxonomy" id="2038154"/>
    <lineage>
        <taxon>Eukaryota</taxon>
        <taxon>Metazoa</taxon>
        <taxon>Ecdysozoa</taxon>
        <taxon>Arthropoda</taxon>
        <taxon>Hexapoda</taxon>
        <taxon>Insecta</taxon>
        <taxon>Pterygota</taxon>
        <taxon>Neoptera</taxon>
        <taxon>Endopterygota</taxon>
        <taxon>Coleoptera</taxon>
        <taxon>Polyphaga</taxon>
        <taxon>Elateriformia</taxon>
        <taxon>Elateroidea</taxon>
        <taxon>Elateridae</taxon>
        <taxon>Agrypninae</taxon>
        <taxon>Pyrophorini</taxon>
        <taxon>Ignelater</taxon>
    </lineage>
</organism>
<protein>
    <submittedName>
        <fullName evidence="1">Uncharacterized protein</fullName>
    </submittedName>
</protein>
<dbReference type="OrthoDB" id="6772076at2759"/>
<dbReference type="EMBL" id="VTPC01004693">
    <property type="protein sequence ID" value="KAF2896866.1"/>
    <property type="molecule type" value="Genomic_DNA"/>
</dbReference>
<dbReference type="AlphaFoldDB" id="A0A8K0GF64"/>
<comment type="caution">
    <text evidence="1">The sequence shown here is derived from an EMBL/GenBank/DDBJ whole genome shotgun (WGS) entry which is preliminary data.</text>
</comment>
<proteinExistence type="predicted"/>